<dbReference type="EMBL" id="NMUH01001049">
    <property type="protein sequence ID" value="MQL88358.1"/>
    <property type="molecule type" value="Genomic_DNA"/>
</dbReference>
<dbReference type="OrthoDB" id="696485at2759"/>
<dbReference type="Proteomes" id="UP000652761">
    <property type="component" value="Unassembled WGS sequence"/>
</dbReference>
<feature type="region of interest" description="Disordered" evidence="1">
    <location>
        <begin position="104"/>
        <end position="188"/>
    </location>
</feature>
<feature type="region of interest" description="Disordered" evidence="1">
    <location>
        <begin position="44"/>
        <end position="76"/>
    </location>
</feature>
<keyword evidence="3" id="KW-1185">Reference proteome</keyword>
<reference evidence="2" key="1">
    <citation type="submission" date="2017-07" db="EMBL/GenBank/DDBJ databases">
        <title>Taro Niue Genome Assembly and Annotation.</title>
        <authorList>
            <person name="Atibalentja N."/>
            <person name="Keating K."/>
            <person name="Fields C.J."/>
        </authorList>
    </citation>
    <scope>NUCLEOTIDE SEQUENCE</scope>
    <source>
        <strain evidence="2">Niue_2</strain>
        <tissue evidence="2">Leaf</tissue>
    </source>
</reference>
<gene>
    <name evidence="2" type="ORF">Taro_020916</name>
</gene>
<comment type="caution">
    <text evidence="2">The sequence shown here is derived from an EMBL/GenBank/DDBJ whole genome shotgun (WGS) entry which is preliminary data.</text>
</comment>
<sequence length="356" mass="39167">MNVKSYSGFWLCCITSGSLQRHKTVGNGGGQLLVCSRSKLMRDRESKGVKEEGGRGRSRERGIRGGSPGTFPDCSVRNRAGRGGAASPLLFVSCLAAAEVRRGSGRAAPRRLGGSGSTAAGWPGRCRGGWAAAAAAARRGSGGGKRPARRRRQEARGDPGQAATAAERRQRQRHRGGSGLAAVGRPGKTIRGPRVAATAAPGAWFLSGSDPPFLLYPEIRRNSGEEDEDIDHLFVLCPYSNEVWQWTLQELDDQPLLGLISVSVVDTLRAWNTHCWHWEDCCVWWLILHVTIWVVWTERNRSIFLREARTSERTTTFIKNRVKEWASEPYVTEDELKLMLRGAELSGAIEEEEQGF</sequence>
<organism evidence="2 3">
    <name type="scientific">Colocasia esculenta</name>
    <name type="common">Wild taro</name>
    <name type="synonym">Arum esculentum</name>
    <dbReference type="NCBI Taxonomy" id="4460"/>
    <lineage>
        <taxon>Eukaryota</taxon>
        <taxon>Viridiplantae</taxon>
        <taxon>Streptophyta</taxon>
        <taxon>Embryophyta</taxon>
        <taxon>Tracheophyta</taxon>
        <taxon>Spermatophyta</taxon>
        <taxon>Magnoliopsida</taxon>
        <taxon>Liliopsida</taxon>
        <taxon>Araceae</taxon>
        <taxon>Aroideae</taxon>
        <taxon>Colocasieae</taxon>
        <taxon>Colocasia</taxon>
    </lineage>
</organism>
<feature type="compositionally biased region" description="Basic and acidic residues" evidence="1">
    <location>
        <begin position="44"/>
        <end position="63"/>
    </location>
</feature>
<protein>
    <submittedName>
        <fullName evidence="2">Uncharacterized protein</fullName>
    </submittedName>
</protein>
<evidence type="ECO:0000256" key="1">
    <source>
        <dbReference type="SAM" id="MobiDB-lite"/>
    </source>
</evidence>
<feature type="compositionally biased region" description="Low complexity" evidence="1">
    <location>
        <begin position="119"/>
        <end position="139"/>
    </location>
</feature>
<accession>A0A843UXL4</accession>
<name>A0A843UXL4_COLES</name>
<proteinExistence type="predicted"/>
<evidence type="ECO:0000313" key="3">
    <source>
        <dbReference type="Proteomes" id="UP000652761"/>
    </source>
</evidence>
<dbReference type="AlphaFoldDB" id="A0A843UXL4"/>
<evidence type="ECO:0000313" key="2">
    <source>
        <dbReference type="EMBL" id="MQL88358.1"/>
    </source>
</evidence>